<keyword evidence="10" id="KW-1185">Reference proteome</keyword>
<feature type="compositionally biased region" description="Polar residues" evidence="7">
    <location>
        <begin position="55"/>
        <end position="67"/>
    </location>
</feature>
<dbReference type="InterPro" id="IPR006639">
    <property type="entry name" value="Preselin/SPP"/>
</dbReference>
<feature type="transmembrane region" description="Helical" evidence="8">
    <location>
        <begin position="313"/>
        <end position="334"/>
    </location>
</feature>
<proteinExistence type="inferred from homology"/>
<comment type="caution">
    <text evidence="9">The sequence shown here is derived from an EMBL/GenBank/DDBJ whole genome shotgun (WGS) entry which is preliminary data.</text>
</comment>
<sequence>MAVFGTQFFRGSTNSLSFQYLFNVQRKLYVFAIFILFVNGANNESTLHSGETHSVDSNVQPTNSPSKIENEKDLQPNYGVVVVRERSNTSKEKTFCVAQFNGENIASSRKTAVFHRLVDRITSDFCSNVQPENHTSEIIFITYNTSCDVSAKIRQIEKYYNSSGVLISVPTAFSVKKLKIPEKTTVNPQFLIAFISVSSANEIHDIQGDKEVLAFQSIFETSFFDFSLCIIWFIAVITVSIGSYWSGVLRASLYHNKQIECGVVAKKSRRSQSVTKHSTVEEEPYLNVSPIWVLVFVIFMAGMLLALYNFYNYLVYVIIGLFVLASIMSLFSCVDQIAKKTLPTGVLSKNVIICLTNTKTPIYQLFILIIAIALPLFWFFTRKDQHSWILQDILGILFSINMLRTIRLPSFKICFILLCLLFFYDIFFVFITPLITSKGDSVMVEVATGGGKYEGNGEGGKVGEQLPMVLRVPHFTFINDSDATHTCIRAGMSYSLLGFGDILVPGLLVSYCHAFDVIYSTPYKLYYVTTCIFYGLGLIATFIGLYLMHGVAQPALLYLVPFTIIPVVLIALLRKELRKFWFGPGDGSRPDESVEKVDGSSFSNPADANLLINSNSVDQQQENPTQQESANESKE</sequence>
<dbReference type="SMART" id="SM00730">
    <property type="entry name" value="PSN"/>
    <property type="match status" value="1"/>
</dbReference>
<evidence type="ECO:0000256" key="7">
    <source>
        <dbReference type="SAM" id="MobiDB-lite"/>
    </source>
</evidence>
<dbReference type="Pfam" id="PF04258">
    <property type="entry name" value="Peptidase_A22B"/>
    <property type="match status" value="1"/>
</dbReference>
<evidence type="ECO:0000313" key="9">
    <source>
        <dbReference type="EMBL" id="RWS24325.1"/>
    </source>
</evidence>
<feature type="transmembrane region" description="Helical" evidence="8">
    <location>
        <begin position="526"/>
        <end position="549"/>
    </location>
</feature>
<feature type="transmembrane region" description="Helical" evidence="8">
    <location>
        <begin position="223"/>
        <end position="245"/>
    </location>
</feature>
<feature type="transmembrane region" description="Helical" evidence="8">
    <location>
        <begin position="415"/>
        <end position="435"/>
    </location>
</feature>
<dbReference type="PANTHER" id="PTHR12174">
    <property type="entry name" value="SIGNAL PEPTIDE PEPTIDASE"/>
    <property type="match status" value="1"/>
</dbReference>
<comment type="subcellular location">
    <subcellularLocation>
        <location evidence="1">Endomembrane system</location>
        <topology evidence="1">Multi-pass membrane protein</topology>
    </subcellularLocation>
</comment>
<evidence type="ECO:0000256" key="3">
    <source>
        <dbReference type="ARBA" id="ARBA00022692"/>
    </source>
</evidence>
<keyword evidence="4" id="KW-0378">Hydrolase</keyword>
<feature type="region of interest" description="Disordered" evidence="7">
    <location>
        <begin position="48"/>
        <end position="70"/>
    </location>
</feature>
<feature type="compositionally biased region" description="Polar residues" evidence="7">
    <location>
        <begin position="600"/>
        <end position="635"/>
    </location>
</feature>
<comment type="similarity">
    <text evidence="2">Belongs to the peptidase A22B family.</text>
</comment>
<reference evidence="9 10" key="1">
    <citation type="journal article" date="2018" name="Gigascience">
        <title>Genomes of trombidid mites reveal novel predicted allergens and laterally-transferred genes associated with secondary metabolism.</title>
        <authorList>
            <person name="Dong X."/>
            <person name="Chaisiri K."/>
            <person name="Xia D."/>
            <person name="Armstrong S.D."/>
            <person name="Fang Y."/>
            <person name="Donnelly M.J."/>
            <person name="Kadowaki T."/>
            <person name="McGarry J.W."/>
            <person name="Darby A.C."/>
            <person name="Makepeace B.L."/>
        </authorList>
    </citation>
    <scope>NUCLEOTIDE SEQUENCE [LARGE SCALE GENOMIC DNA]</scope>
    <source>
        <strain evidence="9">UoL-UT</strain>
    </source>
</reference>
<evidence type="ECO:0000313" key="10">
    <source>
        <dbReference type="Proteomes" id="UP000288716"/>
    </source>
</evidence>
<dbReference type="AlphaFoldDB" id="A0A443SA92"/>
<dbReference type="OrthoDB" id="29661at2759"/>
<evidence type="ECO:0000256" key="4">
    <source>
        <dbReference type="ARBA" id="ARBA00022801"/>
    </source>
</evidence>
<keyword evidence="5 8" id="KW-1133">Transmembrane helix</keyword>
<organism evidence="9 10">
    <name type="scientific">Leptotrombidium deliense</name>
    <dbReference type="NCBI Taxonomy" id="299467"/>
    <lineage>
        <taxon>Eukaryota</taxon>
        <taxon>Metazoa</taxon>
        <taxon>Ecdysozoa</taxon>
        <taxon>Arthropoda</taxon>
        <taxon>Chelicerata</taxon>
        <taxon>Arachnida</taxon>
        <taxon>Acari</taxon>
        <taxon>Acariformes</taxon>
        <taxon>Trombidiformes</taxon>
        <taxon>Prostigmata</taxon>
        <taxon>Anystina</taxon>
        <taxon>Parasitengona</taxon>
        <taxon>Trombiculoidea</taxon>
        <taxon>Trombiculidae</taxon>
        <taxon>Leptotrombidium</taxon>
    </lineage>
</organism>
<feature type="region of interest" description="Disordered" evidence="7">
    <location>
        <begin position="586"/>
        <end position="635"/>
    </location>
</feature>
<protein>
    <submittedName>
        <fullName evidence="9">Signal peptide peptidase-like 2B</fullName>
    </submittedName>
</protein>
<name>A0A443SA92_9ACAR</name>
<feature type="compositionally biased region" description="Basic and acidic residues" evidence="7">
    <location>
        <begin position="588"/>
        <end position="598"/>
    </location>
</feature>
<dbReference type="Proteomes" id="UP000288716">
    <property type="component" value="Unassembled WGS sequence"/>
</dbReference>
<feature type="transmembrane region" description="Helical" evidence="8">
    <location>
        <begin position="362"/>
        <end position="380"/>
    </location>
</feature>
<accession>A0A443SA92</accession>
<evidence type="ECO:0000256" key="5">
    <source>
        <dbReference type="ARBA" id="ARBA00022989"/>
    </source>
</evidence>
<gene>
    <name evidence="9" type="ORF">B4U80_02000</name>
</gene>
<dbReference type="PANTHER" id="PTHR12174:SF103">
    <property type="entry name" value="INTRAMEMBRANE PROTEASE (IMPAS) FAMILY"/>
    <property type="match status" value="1"/>
</dbReference>
<feature type="transmembrane region" description="Helical" evidence="8">
    <location>
        <begin position="555"/>
        <end position="573"/>
    </location>
</feature>
<feature type="transmembrane region" description="Helical" evidence="8">
    <location>
        <begin position="386"/>
        <end position="403"/>
    </location>
</feature>
<keyword evidence="6 8" id="KW-0472">Membrane</keyword>
<keyword evidence="3 8" id="KW-0812">Transmembrane</keyword>
<evidence type="ECO:0000256" key="8">
    <source>
        <dbReference type="SAM" id="Phobius"/>
    </source>
</evidence>
<dbReference type="GO" id="GO:0098553">
    <property type="term" value="C:lumenal side of endoplasmic reticulum membrane"/>
    <property type="evidence" value="ECO:0007669"/>
    <property type="project" value="TreeGrafter"/>
</dbReference>
<dbReference type="GO" id="GO:0033619">
    <property type="term" value="P:membrane protein proteolysis"/>
    <property type="evidence" value="ECO:0007669"/>
    <property type="project" value="TreeGrafter"/>
</dbReference>
<dbReference type="InterPro" id="IPR007369">
    <property type="entry name" value="Peptidase_A22B_SPP"/>
</dbReference>
<dbReference type="GO" id="GO:0030660">
    <property type="term" value="C:Golgi-associated vesicle membrane"/>
    <property type="evidence" value="ECO:0007669"/>
    <property type="project" value="TreeGrafter"/>
</dbReference>
<dbReference type="STRING" id="299467.A0A443SA92"/>
<dbReference type="GO" id="GO:0042500">
    <property type="term" value="F:aspartic endopeptidase activity, intramembrane cleaving"/>
    <property type="evidence" value="ECO:0007669"/>
    <property type="project" value="InterPro"/>
</dbReference>
<dbReference type="GO" id="GO:0005765">
    <property type="term" value="C:lysosomal membrane"/>
    <property type="evidence" value="ECO:0007669"/>
    <property type="project" value="TreeGrafter"/>
</dbReference>
<dbReference type="EMBL" id="NCKV01005024">
    <property type="protein sequence ID" value="RWS24325.1"/>
    <property type="molecule type" value="Genomic_DNA"/>
</dbReference>
<dbReference type="VEuPathDB" id="VectorBase:LDEU007716"/>
<feature type="transmembrane region" description="Helical" evidence="8">
    <location>
        <begin position="285"/>
        <end position="307"/>
    </location>
</feature>
<evidence type="ECO:0000256" key="2">
    <source>
        <dbReference type="ARBA" id="ARBA00006859"/>
    </source>
</evidence>
<evidence type="ECO:0000256" key="1">
    <source>
        <dbReference type="ARBA" id="ARBA00004127"/>
    </source>
</evidence>
<dbReference type="GO" id="GO:0098554">
    <property type="term" value="C:cytoplasmic side of endoplasmic reticulum membrane"/>
    <property type="evidence" value="ECO:0007669"/>
    <property type="project" value="TreeGrafter"/>
</dbReference>
<evidence type="ECO:0000256" key="6">
    <source>
        <dbReference type="ARBA" id="ARBA00023136"/>
    </source>
</evidence>